<protein>
    <submittedName>
        <fullName evidence="1">Uncharacterized protein</fullName>
    </submittedName>
</protein>
<dbReference type="RefSeq" id="WP_092384261.1">
    <property type="nucleotide sequence ID" value="NZ_LT629787.1"/>
</dbReference>
<dbReference type="AlphaFoldDB" id="A0A1H2EHU7"/>
<dbReference type="EMBL" id="LT629787">
    <property type="protein sequence ID" value="SDT94661.1"/>
    <property type="molecule type" value="Genomic_DNA"/>
</dbReference>
<organism evidence="1 2">
    <name type="scientific">Halopseudomonas salegens</name>
    <dbReference type="NCBI Taxonomy" id="1434072"/>
    <lineage>
        <taxon>Bacteria</taxon>
        <taxon>Pseudomonadati</taxon>
        <taxon>Pseudomonadota</taxon>
        <taxon>Gammaproteobacteria</taxon>
        <taxon>Pseudomonadales</taxon>
        <taxon>Pseudomonadaceae</taxon>
        <taxon>Halopseudomonas</taxon>
    </lineage>
</organism>
<name>A0A1H2EHU7_9GAMM</name>
<reference evidence="2" key="1">
    <citation type="submission" date="2016-10" db="EMBL/GenBank/DDBJ databases">
        <authorList>
            <person name="Varghese N."/>
            <person name="Submissions S."/>
        </authorList>
    </citation>
    <scope>NUCLEOTIDE SEQUENCE [LARGE SCALE GENOMIC DNA]</scope>
    <source>
        <strain evidence="2">CECT 8338</strain>
    </source>
</reference>
<accession>A0A1H2EHU7</accession>
<sequence length="191" mass="22009">MPAPEKEYFTLTEIMDRWARSKVDQTTLLDYARRDLLVYSVYLREIGSHKRETIEPDGAIRTTTVSAMQFVAPDFTYQPIRYLKANDARRILEAKVGEQIAVSVLYTSAERNKERGTGYAQPLYFESKDLLITKSERDRFEKQHKLSIGSRSEASWKWLTDTSNQKALTLIGSAITAVGITLWQLYVRFLS</sequence>
<keyword evidence="2" id="KW-1185">Reference proteome</keyword>
<dbReference type="OrthoDB" id="9255605at2"/>
<evidence type="ECO:0000313" key="1">
    <source>
        <dbReference type="EMBL" id="SDT94661.1"/>
    </source>
</evidence>
<dbReference type="Proteomes" id="UP000243924">
    <property type="component" value="Chromosome I"/>
</dbReference>
<evidence type="ECO:0000313" key="2">
    <source>
        <dbReference type="Proteomes" id="UP000243924"/>
    </source>
</evidence>
<proteinExistence type="predicted"/>
<gene>
    <name evidence="1" type="ORF">SAMN05216210_0740</name>
</gene>